<keyword evidence="10 12" id="KW-0819">tRNA processing</keyword>
<comment type="function">
    <text evidence="12">Adenosyl-L-methionine (AdoMet)-dependent tRNA (uracil-O(2)-)-methyltransferase.</text>
</comment>
<protein>
    <recommendedName>
        <fullName evidence="5 12">tRNA (uracil-O(2)-)-methyltransferase</fullName>
        <ecNumber evidence="4 12">2.1.1.211</ecNumber>
    </recommendedName>
</protein>
<dbReference type="PANTHER" id="PTHR21210:SF0">
    <property type="entry name" value="TRNA (URACIL-O(2)-)-METHYLTRANSFERASE-RELATED"/>
    <property type="match status" value="1"/>
</dbReference>
<dbReference type="FunCoup" id="A0A409VUB0">
    <property type="interactions" value="29"/>
</dbReference>
<evidence type="ECO:0000256" key="1">
    <source>
        <dbReference type="ARBA" id="ARBA00002778"/>
    </source>
</evidence>
<comment type="subcellular location">
    <subcellularLocation>
        <location evidence="2 12">Cytoplasm</location>
    </subcellularLocation>
</comment>
<evidence type="ECO:0000256" key="7">
    <source>
        <dbReference type="ARBA" id="ARBA00022603"/>
    </source>
</evidence>
<comment type="caution">
    <text evidence="13">The sequence shown here is derived from an EMBL/GenBank/DDBJ whole genome shotgun (WGS) entry which is preliminary data.</text>
</comment>
<evidence type="ECO:0000256" key="12">
    <source>
        <dbReference type="RuleBase" id="RU368004"/>
    </source>
</evidence>
<name>A0A409VUB0_9AGAR</name>
<keyword evidence="6 12" id="KW-0963">Cytoplasm</keyword>
<dbReference type="GO" id="GO:0030488">
    <property type="term" value="P:tRNA methylation"/>
    <property type="evidence" value="ECO:0007669"/>
    <property type="project" value="UniProtKB-UniRule"/>
</dbReference>
<evidence type="ECO:0000256" key="3">
    <source>
        <dbReference type="ARBA" id="ARBA00009056"/>
    </source>
</evidence>
<comment type="catalytic activity">
    <reaction evidence="11 12">
        <text>uridine(44) in tRNA(Ser) + S-adenosyl-L-methionine = 2'-O-methyluridine(44) in tRNA(Ser) + S-adenosyl-L-homocysteine + H(+)</text>
        <dbReference type="Rhea" id="RHEA:43100"/>
        <dbReference type="Rhea" id="RHEA-COMP:10339"/>
        <dbReference type="Rhea" id="RHEA-COMP:10340"/>
        <dbReference type="ChEBI" id="CHEBI:15378"/>
        <dbReference type="ChEBI" id="CHEBI:57856"/>
        <dbReference type="ChEBI" id="CHEBI:59789"/>
        <dbReference type="ChEBI" id="CHEBI:65315"/>
        <dbReference type="ChEBI" id="CHEBI:74478"/>
        <dbReference type="EC" id="2.1.1.211"/>
    </reaction>
</comment>
<evidence type="ECO:0000256" key="2">
    <source>
        <dbReference type="ARBA" id="ARBA00004496"/>
    </source>
</evidence>
<evidence type="ECO:0000256" key="8">
    <source>
        <dbReference type="ARBA" id="ARBA00022679"/>
    </source>
</evidence>
<dbReference type="PANTHER" id="PTHR21210">
    <property type="entry name" value="TRNA (URACIL-O(2)-)-METHYLTRANSFERASE-RELATED"/>
    <property type="match status" value="1"/>
</dbReference>
<keyword evidence="7 12" id="KW-0489">Methyltransferase</keyword>
<dbReference type="GO" id="GO:0005737">
    <property type="term" value="C:cytoplasm"/>
    <property type="evidence" value="ECO:0007669"/>
    <property type="project" value="UniProtKB-SubCell"/>
</dbReference>
<comment type="function">
    <text evidence="1">Probable adenosyl-L-methionine (AdoMet)-dependent tRNA (uracil-O(2)-)-methyltransferase.</text>
</comment>
<dbReference type="EMBL" id="NHTK01005973">
    <property type="protein sequence ID" value="PPQ69837.1"/>
    <property type="molecule type" value="Genomic_DNA"/>
</dbReference>
<evidence type="ECO:0000256" key="5">
    <source>
        <dbReference type="ARBA" id="ARBA00017788"/>
    </source>
</evidence>
<dbReference type="OrthoDB" id="10047021at2759"/>
<reference evidence="13 14" key="1">
    <citation type="journal article" date="2018" name="Evol. Lett.">
        <title>Horizontal gene cluster transfer increased hallucinogenic mushroom diversity.</title>
        <authorList>
            <person name="Reynolds H.T."/>
            <person name="Vijayakumar V."/>
            <person name="Gluck-Thaler E."/>
            <person name="Korotkin H.B."/>
            <person name="Matheny P.B."/>
            <person name="Slot J.C."/>
        </authorList>
    </citation>
    <scope>NUCLEOTIDE SEQUENCE [LARGE SCALE GENOMIC DNA]</scope>
    <source>
        <strain evidence="13 14">2629</strain>
    </source>
</reference>
<dbReference type="AlphaFoldDB" id="A0A409VUB0"/>
<dbReference type="InterPro" id="IPR029063">
    <property type="entry name" value="SAM-dependent_MTases_sf"/>
</dbReference>
<dbReference type="GO" id="GO:0141101">
    <property type="term" value="F:tRNA(Ser) (uridine(44)-2'-O-)-methyltransferase activity"/>
    <property type="evidence" value="ECO:0007669"/>
    <property type="project" value="UniProtKB-EC"/>
</dbReference>
<dbReference type="STRING" id="181874.A0A409VUB0"/>
<accession>A0A409VUB0</accession>
<keyword evidence="9 12" id="KW-0949">S-adenosyl-L-methionine</keyword>
<comment type="similarity">
    <text evidence="3 12">Belongs to the TRM44 family.</text>
</comment>
<organism evidence="13 14">
    <name type="scientific">Panaeolus cyanescens</name>
    <dbReference type="NCBI Taxonomy" id="181874"/>
    <lineage>
        <taxon>Eukaryota</taxon>
        <taxon>Fungi</taxon>
        <taxon>Dikarya</taxon>
        <taxon>Basidiomycota</taxon>
        <taxon>Agaricomycotina</taxon>
        <taxon>Agaricomycetes</taxon>
        <taxon>Agaricomycetidae</taxon>
        <taxon>Agaricales</taxon>
        <taxon>Agaricineae</taxon>
        <taxon>Galeropsidaceae</taxon>
        <taxon>Panaeolus</taxon>
    </lineage>
</organism>
<keyword evidence="14" id="KW-1185">Reference proteome</keyword>
<evidence type="ECO:0000256" key="4">
    <source>
        <dbReference type="ARBA" id="ARBA00012795"/>
    </source>
</evidence>
<evidence type="ECO:0000313" key="14">
    <source>
        <dbReference type="Proteomes" id="UP000284842"/>
    </source>
</evidence>
<dbReference type="InParanoid" id="A0A409VUB0"/>
<gene>
    <name evidence="13" type="ORF">CVT24_003176</name>
</gene>
<dbReference type="SUPFAM" id="SSF53335">
    <property type="entry name" value="S-adenosyl-L-methionine-dependent methyltransferases"/>
    <property type="match status" value="1"/>
</dbReference>
<evidence type="ECO:0000313" key="13">
    <source>
        <dbReference type="EMBL" id="PPQ69837.1"/>
    </source>
</evidence>
<sequence>MAAMERPKYNPIQCQFDESNIAKLDHGKEPWVPLISCSADFPIDVFEAAIMQLIHHPEYNSTLILRSEVLRDDSSASEFPPVVPSLQGMQATRCIHRRLLPRRPGRDAPLEQYCTLYNSMQLEDHPPDTLLLTPIVEEGGKLPYYHPNVHHIAFRYLPTEPPTLRIEVCPLPGIPWDPDSRLFRTSLALLEALHRYGWGAVVNYKKRVKHDCLIPREDYQDLYLVMRERHKHLIDTWQEVTDPLKHVFEDIGIATYLMLLWKITFSSDANQPNVNYSSEPWKQWPQPPGGFLDFGCGNGLLTHILVSEGYQGYGVDLRARTSWSHYPETTQEKLQTYAFDPSREHDDNIDKYFKRGVFIIGNHADELTPWVPVISSVYDASGYLSIPCCSWAFDAKFERSSTPSYPIPDGDFVETLNLGGDGNHKSSYSAYRIWLASLTLHCGWEIETETLRIPSTRNWALIGRRRNNADQGRVNAQEIIDEIIARGLFKSRKPEGKAGDH</sequence>
<dbReference type="Pfam" id="PF07757">
    <property type="entry name" value="AdoMet_MTase"/>
    <property type="match status" value="1"/>
</dbReference>
<dbReference type="EC" id="2.1.1.211" evidence="4 12"/>
<evidence type="ECO:0000256" key="9">
    <source>
        <dbReference type="ARBA" id="ARBA00022691"/>
    </source>
</evidence>
<dbReference type="InterPro" id="IPR011671">
    <property type="entry name" value="tRNA_uracil_MeTrfase"/>
</dbReference>
<keyword evidence="8 12" id="KW-0808">Transferase</keyword>
<proteinExistence type="inferred from homology"/>
<evidence type="ECO:0000256" key="10">
    <source>
        <dbReference type="ARBA" id="ARBA00022694"/>
    </source>
</evidence>
<evidence type="ECO:0000256" key="6">
    <source>
        <dbReference type="ARBA" id="ARBA00022490"/>
    </source>
</evidence>
<dbReference type="Proteomes" id="UP000284842">
    <property type="component" value="Unassembled WGS sequence"/>
</dbReference>
<evidence type="ECO:0000256" key="11">
    <source>
        <dbReference type="ARBA" id="ARBA00047957"/>
    </source>
</evidence>